<name>A0A1H9UJ77_9MICO</name>
<dbReference type="Pfam" id="PF04321">
    <property type="entry name" value="RmlD_sub_bind"/>
    <property type="match status" value="1"/>
</dbReference>
<feature type="domain" description="RmlD-like substrate binding" evidence="1">
    <location>
        <begin position="9"/>
        <end position="243"/>
    </location>
</feature>
<sequence>MAALAADAGHEVVGTRVTKAVPDTRVRDRLLDVRDRYAVQRLLEEEAPDVVVHTAYRQDSWAVTAVGAANVALAAAAAGARLVHVSSDVVFSGAAVTYTEDAEPDPVSPYGAAKAAAEVAVEAVAPDAVVARTSLVMGRPDAPMERRVADLLAGRATGVLFDDDVRCPVHVDDLAAALLELAFSDATGVRHVAGPDAVSRFEIGELIAHRDGADPSVLQRGSRREAGVPGPLDVRLDGTWTQSTLRTRLRGAREFLAQPFS</sequence>
<dbReference type="RefSeq" id="WP_245735705.1">
    <property type="nucleotide sequence ID" value="NZ_FOHB01000003.1"/>
</dbReference>
<reference evidence="3" key="1">
    <citation type="submission" date="2016-10" db="EMBL/GenBank/DDBJ databases">
        <authorList>
            <person name="Varghese N."/>
            <person name="Submissions S."/>
        </authorList>
    </citation>
    <scope>NUCLEOTIDE SEQUENCE [LARGE SCALE GENOMIC DNA]</scope>
    <source>
        <strain evidence="3">CGMCC 1.6963</strain>
    </source>
</reference>
<keyword evidence="3" id="KW-1185">Reference proteome</keyword>
<dbReference type="AlphaFoldDB" id="A0A1H9UJ77"/>
<protein>
    <submittedName>
        <fullName evidence="2">dTDP-4-dehydrorhamnose reductase</fullName>
    </submittedName>
</protein>
<evidence type="ECO:0000259" key="1">
    <source>
        <dbReference type="Pfam" id="PF04321"/>
    </source>
</evidence>
<dbReference type="STRING" id="587636.SAMN05216199_1954"/>
<organism evidence="2 3">
    <name type="scientific">Pedococcus cremeus</name>
    <dbReference type="NCBI Taxonomy" id="587636"/>
    <lineage>
        <taxon>Bacteria</taxon>
        <taxon>Bacillati</taxon>
        <taxon>Actinomycetota</taxon>
        <taxon>Actinomycetes</taxon>
        <taxon>Micrococcales</taxon>
        <taxon>Intrasporangiaceae</taxon>
        <taxon>Pedococcus</taxon>
    </lineage>
</organism>
<dbReference type="InterPro" id="IPR036291">
    <property type="entry name" value="NAD(P)-bd_dom_sf"/>
</dbReference>
<gene>
    <name evidence="2" type="ORF">SAMN05216199_1954</name>
</gene>
<dbReference type="PANTHER" id="PTHR43242:SF1">
    <property type="entry name" value="NAD(P)-BINDING ROSSMANN-FOLD SUPERFAMILY PROTEIN"/>
    <property type="match status" value="1"/>
</dbReference>
<dbReference type="InterPro" id="IPR029903">
    <property type="entry name" value="RmlD-like-bd"/>
</dbReference>
<proteinExistence type="predicted"/>
<dbReference type="PANTHER" id="PTHR43242">
    <property type="entry name" value="NAD(P)-BINDING ROSSMANN-FOLD SUPERFAMILY PROTEIN"/>
    <property type="match status" value="1"/>
</dbReference>
<dbReference type="SUPFAM" id="SSF51735">
    <property type="entry name" value="NAD(P)-binding Rossmann-fold domains"/>
    <property type="match status" value="1"/>
</dbReference>
<dbReference type="Gene3D" id="3.40.50.720">
    <property type="entry name" value="NAD(P)-binding Rossmann-like Domain"/>
    <property type="match status" value="1"/>
</dbReference>
<dbReference type="Proteomes" id="UP000199019">
    <property type="component" value="Unassembled WGS sequence"/>
</dbReference>
<evidence type="ECO:0000313" key="2">
    <source>
        <dbReference type="EMBL" id="SES09505.1"/>
    </source>
</evidence>
<dbReference type="EMBL" id="FOHB01000003">
    <property type="protein sequence ID" value="SES09505.1"/>
    <property type="molecule type" value="Genomic_DNA"/>
</dbReference>
<evidence type="ECO:0000313" key="3">
    <source>
        <dbReference type="Proteomes" id="UP000199019"/>
    </source>
</evidence>
<accession>A0A1H9UJ77</accession>